<dbReference type="Proteomes" id="UP000807115">
    <property type="component" value="Chromosome 6"/>
</dbReference>
<sequence>MRPRPRFWKHPIIVIPYPFSTAPHSPPIRNKCILPSDPQETRLDPRDSPQSDAPIPSLDVRSRPWPRAIERRRNRCHERRRNRRHECVVTAATSLDEIAVGTTTTSVDESAVGTNATSVRGRRWQPWLRNRRWMTSPSCT</sequence>
<reference evidence="2" key="1">
    <citation type="journal article" date="2019" name="BMC Genomics">
        <title>A new reference genome for Sorghum bicolor reveals high levels of sequence similarity between sweet and grain genotypes: implications for the genetics of sugar metabolism.</title>
        <authorList>
            <person name="Cooper E.A."/>
            <person name="Brenton Z.W."/>
            <person name="Flinn B.S."/>
            <person name="Jenkins J."/>
            <person name="Shu S."/>
            <person name="Flowers D."/>
            <person name="Luo F."/>
            <person name="Wang Y."/>
            <person name="Xia P."/>
            <person name="Barry K."/>
            <person name="Daum C."/>
            <person name="Lipzen A."/>
            <person name="Yoshinaga Y."/>
            <person name="Schmutz J."/>
            <person name="Saski C."/>
            <person name="Vermerris W."/>
            <person name="Kresovich S."/>
        </authorList>
    </citation>
    <scope>NUCLEOTIDE SEQUENCE</scope>
</reference>
<accession>A0A921QR61</accession>
<evidence type="ECO:0000256" key="1">
    <source>
        <dbReference type="SAM" id="MobiDB-lite"/>
    </source>
</evidence>
<reference evidence="2" key="2">
    <citation type="submission" date="2020-10" db="EMBL/GenBank/DDBJ databases">
        <authorList>
            <person name="Cooper E.A."/>
            <person name="Brenton Z.W."/>
            <person name="Flinn B.S."/>
            <person name="Jenkins J."/>
            <person name="Shu S."/>
            <person name="Flowers D."/>
            <person name="Luo F."/>
            <person name="Wang Y."/>
            <person name="Xia P."/>
            <person name="Barry K."/>
            <person name="Daum C."/>
            <person name="Lipzen A."/>
            <person name="Yoshinaga Y."/>
            <person name="Schmutz J."/>
            <person name="Saski C."/>
            <person name="Vermerris W."/>
            <person name="Kresovich S."/>
        </authorList>
    </citation>
    <scope>NUCLEOTIDE SEQUENCE</scope>
</reference>
<gene>
    <name evidence="2" type="ORF">BDA96_06G053700</name>
</gene>
<comment type="caution">
    <text evidence="2">The sequence shown here is derived from an EMBL/GenBank/DDBJ whole genome shotgun (WGS) entry which is preliminary data.</text>
</comment>
<proteinExistence type="predicted"/>
<evidence type="ECO:0000313" key="3">
    <source>
        <dbReference type="Proteomes" id="UP000807115"/>
    </source>
</evidence>
<feature type="region of interest" description="Disordered" evidence="1">
    <location>
        <begin position="25"/>
        <end position="67"/>
    </location>
</feature>
<name>A0A921QR61_SORBI</name>
<protein>
    <submittedName>
        <fullName evidence="2">Uncharacterized protein</fullName>
    </submittedName>
</protein>
<dbReference type="AlphaFoldDB" id="A0A921QR61"/>
<evidence type="ECO:0000313" key="2">
    <source>
        <dbReference type="EMBL" id="KAG0525405.1"/>
    </source>
</evidence>
<organism evidence="2 3">
    <name type="scientific">Sorghum bicolor</name>
    <name type="common">Sorghum</name>
    <name type="synonym">Sorghum vulgare</name>
    <dbReference type="NCBI Taxonomy" id="4558"/>
    <lineage>
        <taxon>Eukaryota</taxon>
        <taxon>Viridiplantae</taxon>
        <taxon>Streptophyta</taxon>
        <taxon>Embryophyta</taxon>
        <taxon>Tracheophyta</taxon>
        <taxon>Spermatophyta</taxon>
        <taxon>Magnoliopsida</taxon>
        <taxon>Liliopsida</taxon>
        <taxon>Poales</taxon>
        <taxon>Poaceae</taxon>
        <taxon>PACMAD clade</taxon>
        <taxon>Panicoideae</taxon>
        <taxon>Andropogonodae</taxon>
        <taxon>Andropogoneae</taxon>
        <taxon>Sorghinae</taxon>
        <taxon>Sorghum</taxon>
    </lineage>
</organism>
<dbReference type="EMBL" id="CM027685">
    <property type="protein sequence ID" value="KAG0525405.1"/>
    <property type="molecule type" value="Genomic_DNA"/>
</dbReference>
<feature type="compositionally biased region" description="Basic and acidic residues" evidence="1">
    <location>
        <begin position="39"/>
        <end position="49"/>
    </location>
</feature>